<dbReference type="PANTHER" id="PTHR32338">
    <property type="entry name" value="N-ACETYL-GAMMA-GLUTAMYL-PHOSPHATE REDUCTASE, CHLOROPLASTIC-RELATED-RELATED"/>
    <property type="match status" value="1"/>
</dbReference>
<dbReference type="GO" id="GO:0051287">
    <property type="term" value="F:NAD binding"/>
    <property type="evidence" value="ECO:0007669"/>
    <property type="project" value="InterPro"/>
</dbReference>
<evidence type="ECO:0000256" key="2">
    <source>
        <dbReference type="ARBA" id="ARBA00022571"/>
    </source>
</evidence>
<dbReference type="InterPro" id="IPR058924">
    <property type="entry name" value="AGPR_dimerisation_dom"/>
</dbReference>
<keyword evidence="2" id="KW-0055">Arginine biosynthesis</keyword>
<dbReference type="GO" id="GO:0006526">
    <property type="term" value="P:L-arginine biosynthetic process"/>
    <property type="evidence" value="ECO:0007669"/>
    <property type="project" value="UniProtKB-KW"/>
</dbReference>
<dbReference type="Pfam" id="PF22698">
    <property type="entry name" value="Semialdhyde_dhC_1"/>
    <property type="match status" value="1"/>
</dbReference>
<dbReference type="CDD" id="cd17896">
    <property type="entry name" value="AGPR_2_N"/>
    <property type="match status" value="1"/>
</dbReference>
<evidence type="ECO:0000313" key="8">
    <source>
        <dbReference type="Proteomes" id="UP000075635"/>
    </source>
</evidence>
<dbReference type="InterPro" id="IPR050085">
    <property type="entry name" value="AGPR"/>
</dbReference>
<evidence type="ECO:0000259" key="6">
    <source>
        <dbReference type="SMART" id="SM00859"/>
    </source>
</evidence>
<dbReference type="InterPro" id="IPR010136">
    <property type="entry name" value="AGPR_type-2"/>
</dbReference>
<dbReference type="InterPro" id="IPR000534">
    <property type="entry name" value="Semialdehyde_DH_NAD-bd"/>
</dbReference>
<dbReference type="SUPFAM" id="SSF51735">
    <property type="entry name" value="NAD(P)-binding Rossmann-fold domains"/>
    <property type="match status" value="1"/>
</dbReference>
<dbReference type="Proteomes" id="UP000075635">
    <property type="component" value="Unassembled WGS sequence"/>
</dbReference>
<dbReference type="SUPFAM" id="SSF55347">
    <property type="entry name" value="Glyceraldehyde-3-phosphate dehydrogenase-like, C-terminal domain"/>
    <property type="match status" value="1"/>
</dbReference>
<dbReference type="GO" id="GO:0003942">
    <property type="term" value="F:N-acetyl-gamma-glutamyl-phosphate reductase activity"/>
    <property type="evidence" value="ECO:0007669"/>
    <property type="project" value="InterPro"/>
</dbReference>
<comment type="caution">
    <text evidence="7">The sequence shown here is derived from an EMBL/GenBank/DDBJ whole genome shotgun (WGS) entry which is preliminary data.</text>
</comment>
<evidence type="ECO:0000256" key="1">
    <source>
        <dbReference type="ARBA" id="ARBA00022490"/>
    </source>
</evidence>
<sequence>GRARRMEGSTMHRVFIDGQEGTTGLQIRDRLQGRRDLQLLEIDPERRKDPAARRALINEADVLITCLPDDAARESIGLIDNPRTRVIDPSTAHRTADGWVYGFPELRPGQRDAIRSARRVAVPGCHATGFLALVVPLVARGLLPRDARVVARSLTGYSGAGRKTIQAYEQADAARREQLRGPRPYALTLQHKHLPEMRALAGLDRAPFFEPVIGDFYKGMLVSVPLFADALSQPATPAAVHELYASYYAGEPFIRVMPLGGQGALDEGYLSALACNDTNRLDVFVFGGPDQILLVARLDNLGKGASGAAVQNMNLMLGTPEDTGLD</sequence>
<keyword evidence="5" id="KW-0560">Oxidoreductase</keyword>
<dbReference type="AlphaFoldDB" id="A0A150R280"/>
<accession>A0A150R280</accession>
<evidence type="ECO:0000256" key="5">
    <source>
        <dbReference type="ARBA" id="ARBA00023002"/>
    </source>
</evidence>
<dbReference type="Pfam" id="PF01118">
    <property type="entry name" value="Semialdhyde_dh"/>
    <property type="match status" value="1"/>
</dbReference>
<dbReference type="NCBIfam" id="TIGR01851">
    <property type="entry name" value="argC_other"/>
    <property type="match status" value="1"/>
</dbReference>
<keyword evidence="4" id="KW-0521">NADP</keyword>
<evidence type="ECO:0000256" key="4">
    <source>
        <dbReference type="ARBA" id="ARBA00022857"/>
    </source>
</evidence>
<dbReference type="Gene3D" id="3.40.50.720">
    <property type="entry name" value="NAD(P)-binding Rossmann-like Domain"/>
    <property type="match status" value="1"/>
</dbReference>
<proteinExistence type="inferred from homology"/>
<keyword evidence="1" id="KW-0963">Cytoplasm</keyword>
<dbReference type="InterPro" id="IPR036291">
    <property type="entry name" value="NAD(P)-bd_dom_sf"/>
</dbReference>
<dbReference type="EMBL" id="JEMB01003304">
    <property type="protein sequence ID" value="KYF74231.1"/>
    <property type="molecule type" value="Genomic_DNA"/>
</dbReference>
<dbReference type="GO" id="GO:0005737">
    <property type="term" value="C:cytoplasm"/>
    <property type="evidence" value="ECO:0007669"/>
    <property type="project" value="InterPro"/>
</dbReference>
<feature type="non-terminal residue" evidence="7">
    <location>
        <position position="1"/>
    </location>
</feature>
<name>A0A150R280_SORCE</name>
<keyword evidence="3" id="KW-0028">Amino-acid biosynthesis</keyword>
<dbReference type="Gene3D" id="3.30.360.10">
    <property type="entry name" value="Dihydrodipicolinate Reductase, domain 2"/>
    <property type="match status" value="1"/>
</dbReference>
<organism evidence="7 8">
    <name type="scientific">Sorangium cellulosum</name>
    <name type="common">Polyangium cellulosum</name>
    <dbReference type="NCBI Taxonomy" id="56"/>
    <lineage>
        <taxon>Bacteria</taxon>
        <taxon>Pseudomonadati</taxon>
        <taxon>Myxococcota</taxon>
        <taxon>Polyangia</taxon>
        <taxon>Polyangiales</taxon>
        <taxon>Polyangiaceae</taxon>
        <taxon>Sorangium</taxon>
    </lineage>
</organism>
<dbReference type="HAMAP" id="MF_01110">
    <property type="entry name" value="ArgC_type2"/>
    <property type="match status" value="1"/>
</dbReference>
<dbReference type="CDD" id="cd23935">
    <property type="entry name" value="AGPR_2_C"/>
    <property type="match status" value="1"/>
</dbReference>
<reference evidence="7 8" key="1">
    <citation type="submission" date="2014-02" db="EMBL/GenBank/DDBJ databases">
        <title>The small core and large imbalanced accessory genome model reveals a collaborative survival strategy of Sorangium cellulosum strains in nature.</title>
        <authorList>
            <person name="Han K."/>
            <person name="Peng R."/>
            <person name="Blom J."/>
            <person name="Li Y.-Z."/>
        </authorList>
    </citation>
    <scope>NUCLEOTIDE SEQUENCE [LARGE SCALE GENOMIC DNA]</scope>
    <source>
        <strain evidence="7 8">So0011-07</strain>
    </source>
</reference>
<evidence type="ECO:0000256" key="3">
    <source>
        <dbReference type="ARBA" id="ARBA00022605"/>
    </source>
</evidence>
<dbReference type="PANTHER" id="PTHR32338:SF10">
    <property type="entry name" value="N-ACETYL-GAMMA-GLUTAMYL-PHOSPHATE REDUCTASE, CHLOROPLASTIC-RELATED"/>
    <property type="match status" value="1"/>
</dbReference>
<dbReference type="SMART" id="SM00859">
    <property type="entry name" value="Semialdhyde_dh"/>
    <property type="match status" value="1"/>
</dbReference>
<gene>
    <name evidence="7" type="ORF">BE17_32550</name>
</gene>
<evidence type="ECO:0000313" key="7">
    <source>
        <dbReference type="EMBL" id="KYF74231.1"/>
    </source>
</evidence>
<protein>
    <submittedName>
        <fullName evidence="7">N-acetyl-gamma-glutamyl-phosphate reductase</fullName>
    </submittedName>
</protein>
<feature type="domain" description="Semialdehyde dehydrogenase NAD-binding" evidence="6">
    <location>
        <begin position="13"/>
        <end position="114"/>
    </location>
</feature>